<evidence type="ECO:0000313" key="4">
    <source>
        <dbReference type="Proteomes" id="UP000003240"/>
    </source>
</evidence>
<evidence type="ECO:0000256" key="1">
    <source>
        <dbReference type="SAM" id="MobiDB-lite"/>
    </source>
</evidence>
<keyword evidence="4" id="KW-1185">Reference proteome</keyword>
<comment type="caution">
    <text evidence="3">The sequence shown here is derived from an EMBL/GenBank/DDBJ whole genome shotgun (WGS) entry which is preliminary data.</text>
</comment>
<feature type="transmembrane region" description="Helical" evidence="2">
    <location>
        <begin position="45"/>
        <end position="67"/>
    </location>
</feature>
<evidence type="ECO:0000313" key="3">
    <source>
        <dbReference type="EMBL" id="EGO65407.1"/>
    </source>
</evidence>
<dbReference type="OrthoDB" id="9795011at2"/>
<proteinExistence type="predicted"/>
<keyword evidence="2" id="KW-0812">Transmembrane</keyword>
<dbReference type="STRING" id="1009370.ALO_02296"/>
<name>F7NEJ6_9FIRM</name>
<organism evidence="3 4">
    <name type="scientific">Acetonema longum DSM 6540</name>
    <dbReference type="NCBI Taxonomy" id="1009370"/>
    <lineage>
        <taxon>Bacteria</taxon>
        <taxon>Bacillati</taxon>
        <taxon>Bacillota</taxon>
        <taxon>Negativicutes</taxon>
        <taxon>Acetonemataceae</taxon>
        <taxon>Acetonema</taxon>
    </lineage>
</organism>
<sequence length="144" mass="15839">MAELEKLTAEQKELAASITNSPAATVAPKSLFRGLSETTGQPESLFKVLVFGTLVLVLYLGQILTAWRVDVVDTIKNETIAARRETSETPDAVLDVSEEERQSEEEPTICPQCGKPFPAVKGKKYCSPNCRLQAFRGKRILKVT</sequence>
<evidence type="ECO:0000256" key="2">
    <source>
        <dbReference type="SAM" id="Phobius"/>
    </source>
</evidence>
<dbReference type="RefSeq" id="WP_004092394.1">
    <property type="nucleotide sequence ID" value="NZ_AFGF01000017.1"/>
</dbReference>
<reference evidence="3 4" key="1">
    <citation type="journal article" date="2011" name="EMBO J.">
        <title>Structural diversity of bacterial flagellar motors.</title>
        <authorList>
            <person name="Chen S."/>
            <person name="Beeby M."/>
            <person name="Murphy G.E."/>
            <person name="Leadbetter J.R."/>
            <person name="Hendrixson D.R."/>
            <person name="Briegel A."/>
            <person name="Li Z."/>
            <person name="Shi J."/>
            <person name="Tocheva E.I."/>
            <person name="Muller A."/>
            <person name="Dobro M.J."/>
            <person name="Jensen G.J."/>
        </authorList>
    </citation>
    <scope>NUCLEOTIDE SEQUENCE [LARGE SCALE GENOMIC DNA]</scope>
    <source>
        <strain evidence="3 4">DSM 6540</strain>
    </source>
</reference>
<accession>F7NEJ6</accession>
<feature type="compositionally biased region" description="Acidic residues" evidence="1">
    <location>
        <begin position="96"/>
        <end position="107"/>
    </location>
</feature>
<dbReference type="Proteomes" id="UP000003240">
    <property type="component" value="Unassembled WGS sequence"/>
</dbReference>
<protein>
    <submittedName>
        <fullName evidence="3">Uncharacterized protein</fullName>
    </submittedName>
</protein>
<dbReference type="EMBL" id="AFGF01000017">
    <property type="protein sequence ID" value="EGO65407.1"/>
    <property type="molecule type" value="Genomic_DNA"/>
</dbReference>
<gene>
    <name evidence="3" type="ORF">ALO_02296</name>
</gene>
<keyword evidence="2" id="KW-0472">Membrane</keyword>
<dbReference type="AlphaFoldDB" id="F7NEJ6"/>
<feature type="region of interest" description="Disordered" evidence="1">
    <location>
        <begin position="84"/>
        <end position="108"/>
    </location>
</feature>
<keyword evidence="2" id="KW-1133">Transmembrane helix</keyword>